<dbReference type="EMBL" id="JARQZJ010000050">
    <property type="protein sequence ID" value="KAK9878579.1"/>
    <property type="molecule type" value="Genomic_DNA"/>
</dbReference>
<dbReference type="GO" id="GO:0015074">
    <property type="term" value="P:DNA integration"/>
    <property type="evidence" value="ECO:0007669"/>
    <property type="project" value="InterPro"/>
</dbReference>
<dbReference type="Proteomes" id="UP001431783">
    <property type="component" value="Unassembled WGS sequence"/>
</dbReference>
<dbReference type="InterPro" id="IPR012337">
    <property type="entry name" value="RNaseH-like_sf"/>
</dbReference>
<name>A0AAW1UGW8_9CUCU</name>
<evidence type="ECO:0000259" key="1">
    <source>
        <dbReference type="PROSITE" id="PS50994"/>
    </source>
</evidence>
<evidence type="ECO:0000313" key="2">
    <source>
        <dbReference type="EMBL" id="KAK9878579.1"/>
    </source>
</evidence>
<dbReference type="GO" id="GO:0003676">
    <property type="term" value="F:nucleic acid binding"/>
    <property type="evidence" value="ECO:0007669"/>
    <property type="project" value="InterPro"/>
</dbReference>
<feature type="domain" description="Integrase catalytic" evidence="1">
    <location>
        <begin position="1"/>
        <end position="78"/>
    </location>
</feature>
<sequence length="78" mass="9048">MAQDKFTKWIEFRPLRRETAPSVCKALYEEAFMKFGCPETVISDNGKQFVLAEAAKEVLAARKRRIDLIKSDTARLRR</sequence>
<comment type="caution">
    <text evidence="2">The sequence shown here is derived from an EMBL/GenBank/DDBJ whole genome shotgun (WGS) entry which is preliminary data.</text>
</comment>
<dbReference type="SUPFAM" id="SSF53098">
    <property type="entry name" value="Ribonuclease H-like"/>
    <property type="match status" value="1"/>
</dbReference>
<keyword evidence="3" id="KW-1185">Reference proteome</keyword>
<organism evidence="2 3">
    <name type="scientific">Henosepilachna vigintioctopunctata</name>
    <dbReference type="NCBI Taxonomy" id="420089"/>
    <lineage>
        <taxon>Eukaryota</taxon>
        <taxon>Metazoa</taxon>
        <taxon>Ecdysozoa</taxon>
        <taxon>Arthropoda</taxon>
        <taxon>Hexapoda</taxon>
        <taxon>Insecta</taxon>
        <taxon>Pterygota</taxon>
        <taxon>Neoptera</taxon>
        <taxon>Endopterygota</taxon>
        <taxon>Coleoptera</taxon>
        <taxon>Polyphaga</taxon>
        <taxon>Cucujiformia</taxon>
        <taxon>Coccinelloidea</taxon>
        <taxon>Coccinellidae</taxon>
        <taxon>Epilachninae</taxon>
        <taxon>Epilachnini</taxon>
        <taxon>Henosepilachna</taxon>
    </lineage>
</organism>
<reference evidence="2 3" key="1">
    <citation type="submission" date="2023-03" db="EMBL/GenBank/DDBJ databases">
        <title>Genome insight into feeding habits of ladybird beetles.</title>
        <authorList>
            <person name="Li H.-S."/>
            <person name="Huang Y.-H."/>
            <person name="Pang H."/>
        </authorList>
    </citation>
    <scope>NUCLEOTIDE SEQUENCE [LARGE SCALE GENOMIC DNA]</scope>
    <source>
        <strain evidence="2">SYSU_2023b</strain>
        <tissue evidence="2">Whole body</tissue>
    </source>
</reference>
<dbReference type="Gene3D" id="3.30.420.10">
    <property type="entry name" value="Ribonuclease H-like superfamily/Ribonuclease H"/>
    <property type="match status" value="1"/>
</dbReference>
<proteinExistence type="predicted"/>
<dbReference type="PROSITE" id="PS50994">
    <property type="entry name" value="INTEGRASE"/>
    <property type="match status" value="1"/>
</dbReference>
<accession>A0AAW1UGW8</accession>
<dbReference type="InterPro" id="IPR001584">
    <property type="entry name" value="Integrase_cat-core"/>
</dbReference>
<protein>
    <recommendedName>
        <fullName evidence="1">Integrase catalytic domain-containing protein</fullName>
    </recommendedName>
</protein>
<dbReference type="AlphaFoldDB" id="A0AAW1UGW8"/>
<gene>
    <name evidence="2" type="ORF">WA026_022649</name>
</gene>
<evidence type="ECO:0000313" key="3">
    <source>
        <dbReference type="Proteomes" id="UP001431783"/>
    </source>
</evidence>
<dbReference type="InterPro" id="IPR036397">
    <property type="entry name" value="RNaseH_sf"/>
</dbReference>